<feature type="transmembrane region" description="Helical" evidence="1">
    <location>
        <begin position="12"/>
        <end position="30"/>
    </location>
</feature>
<organism evidence="3">
    <name type="scientific">marine sediment metagenome</name>
    <dbReference type="NCBI Taxonomy" id="412755"/>
    <lineage>
        <taxon>unclassified sequences</taxon>
        <taxon>metagenomes</taxon>
        <taxon>ecological metagenomes</taxon>
    </lineage>
</organism>
<keyword evidence="1" id="KW-0812">Transmembrane</keyword>
<comment type="caution">
    <text evidence="3">The sequence shown here is derived from an EMBL/GenBank/DDBJ whole genome shotgun (WGS) entry which is preliminary data.</text>
</comment>
<gene>
    <name evidence="3" type="ORF">LCGC14_1835000</name>
</gene>
<keyword evidence="1" id="KW-1133">Transmembrane helix</keyword>
<accession>A0A0F9GEY4</accession>
<dbReference type="Pfam" id="PF08378">
    <property type="entry name" value="NERD"/>
    <property type="match status" value="1"/>
</dbReference>
<reference evidence="3" key="1">
    <citation type="journal article" date="2015" name="Nature">
        <title>Complex archaea that bridge the gap between prokaryotes and eukaryotes.</title>
        <authorList>
            <person name="Spang A."/>
            <person name="Saw J.H."/>
            <person name="Jorgensen S.L."/>
            <person name="Zaremba-Niedzwiedzka K."/>
            <person name="Martijn J."/>
            <person name="Lind A.E."/>
            <person name="van Eijk R."/>
            <person name="Schleper C."/>
            <person name="Guy L."/>
            <person name="Ettema T.J."/>
        </authorList>
    </citation>
    <scope>NUCLEOTIDE SEQUENCE</scope>
</reference>
<dbReference type="EMBL" id="LAZR01018180">
    <property type="protein sequence ID" value="KKL97384.1"/>
    <property type="molecule type" value="Genomic_DNA"/>
</dbReference>
<proteinExistence type="predicted"/>
<evidence type="ECO:0000313" key="3">
    <source>
        <dbReference type="EMBL" id="KKL97384.1"/>
    </source>
</evidence>
<dbReference type="AlphaFoldDB" id="A0A0F9GEY4"/>
<dbReference type="InterPro" id="IPR011528">
    <property type="entry name" value="NERD"/>
</dbReference>
<feature type="domain" description="NERD" evidence="2">
    <location>
        <begin position="124"/>
        <end position="242"/>
    </location>
</feature>
<keyword evidence="1" id="KW-0472">Membrane</keyword>
<feature type="transmembrane region" description="Helical" evidence="1">
    <location>
        <begin position="93"/>
        <end position="113"/>
    </location>
</feature>
<evidence type="ECO:0000259" key="2">
    <source>
        <dbReference type="PROSITE" id="PS50965"/>
    </source>
</evidence>
<name>A0A0F9GEY4_9ZZZZ</name>
<protein>
    <recommendedName>
        <fullName evidence="2">NERD domain-containing protein</fullName>
    </recommendedName>
</protein>
<feature type="transmembrane region" description="Helical" evidence="1">
    <location>
        <begin position="61"/>
        <end position="81"/>
    </location>
</feature>
<sequence>MDDLLNQGLSLLVIVGSVYSLLGVLFFRIWSHQRSAKLPIERHKLKRAAAQTLNEQVNDKIVDVIGLIFLSVLIVTMPFAIKGIAEMFASGKFNYFLIIMILLGLVYVARKLWLKSNYLIKLKLGRDAELAVASELIELQSHGYQVFHDIQADGFNIDHLVVGPNGIFAIETKGRHKRIKDDANYKVKFENNHLAFPSWFESKPLEQTQNQANWVNKWLYESTGFNTQVMPVLCFPGWFVELKQRPLFPIVSHKQIVKTILSMRQVNLNQEQQRAICYQVVQRSLHESNAI</sequence>
<evidence type="ECO:0000256" key="1">
    <source>
        <dbReference type="SAM" id="Phobius"/>
    </source>
</evidence>
<dbReference type="PROSITE" id="PS50965">
    <property type="entry name" value="NERD"/>
    <property type="match status" value="1"/>
</dbReference>